<evidence type="ECO:0000313" key="1">
    <source>
        <dbReference type="EMBL" id="MBK1661639.1"/>
    </source>
</evidence>
<protein>
    <recommendedName>
        <fullName evidence="3">Type II toxin-antitoxin system HicA family toxin</fullName>
    </recommendedName>
</protein>
<evidence type="ECO:0000313" key="2">
    <source>
        <dbReference type="Proteomes" id="UP000697995"/>
    </source>
</evidence>
<proteinExistence type="predicted"/>
<gene>
    <name evidence="1" type="ORF">CKO45_25870</name>
</gene>
<dbReference type="EMBL" id="NRSG01000340">
    <property type="protein sequence ID" value="MBK1661639.1"/>
    <property type="molecule type" value="Genomic_DNA"/>
</dbReference>
<dbReference type="Proteomes" id="UP000697995">
    <property type="component" value="Unassembled WGS sequence"/>
</dbReference>
<organism evidence="1 2">
    <name type="scientific">Paracraurococcus ruber</name>
    <dbReference type="NCBI Taxonomy" id="77675"/>
    <lineage>
        <taxon>Bacteria</taxon>
        <taxon>Pseudomonadati</taxon>
        <taxon>Pseudomonadota</taxon>
        <taxon>Alphaproteobacteria</taxon>
        <taxon>Acetobacterales</taxon>
        <taxon>Roseomonadaceae</taxon>
        <taxon>Paracraurococcus</taxon>
    </lineage>
</organism>
<name>A0ABS1D6Z1_9PROT</name>
<keyword evidence="2" id="KW-1185">Reference proteome</keyword>
<comment type="caution">
    <text evidence="1">The sequence shown here is derived from an EMBL/GenBank/DDBJ whole genome shotgun (WGS) entry which is preliminary data.</text>
</comment>
<reference evidence="1 2" key="1">
    <citation type="journal article" date="2020" name="Microorganisms">
        <title>Osmotic Adaptation and Compatible Solute Biosynthesis of Phototrophic Bacteria as Revealed from Genome Analyses.</title>
        <authorList>
            <person name="Imhoff J.F."/>
            <person name="Rahn T."/>
            <person name="Kunzel S."/>
            <person name="Keller A."/>
            <person name="Neulinger S.C."/>
        </authorList>
    </citation>
    <scope>NUCLEOTIDE SEQUENCE [LARGE SCALE GENOMIC DNA]</scope>
    <source>
        <strain evidence="1 2">DSM 15382</strain>
    </source>
</reference>
<accession>A0ABS1D6Z1</accession>
<evidence type="ECO:0008006" key="3">
    <source>
        <dbReference type="Google" id="ProtNLM"/>
    </source>
</evidence>
<sequence length="96" mass="10779">MILHALSLGTAIPDCSRADVFEALEQAGAEVSTGKRGQIIVRFGDYIYGFARKRDVLTQEELLTIQHIMRGIHFNPRLDWPLEDEGTARNQPVVSK</sequence>